<proteinExistence type="predicted"/>
<evidence type="ECO:0000256" key="1">
    <source>
        <dbReference type="SAM" id="SignalP"/>
    </source>
</evidence>
<organism evidence="2 3">
    <name type="scientific">Aquimarina algicola</name>
    <dbReference type="NCBI Taxonomy" id="2589995"/>
    <lineage>
        <taxon>Bacteria</taxon>
        <taxon>Pseudomonadati</taxon>
        <taxon>Bacteroidota</taxon>
        <taxon>Flavobacteriia</taxon>
        <taxon>Flavobacteriales</taxon>
        <taxon>Flavobacteriaceae</taxon>
        <taxon>Aquimarina</taxon>
    </lineage>
</organism>
<dbReference type="Proteomes" id="UP000315540">
    <property type="component" value="Unassembled WGS sequence"/>
</dbReference>
<feature type="signal peptide" evidence="1">
    <location>
        <begin position="1"/>
        <end position="23"/>
    </location>
</feature>
<dbReference type="AlphaFoldDB" id="A0A504J644"/>
<comment type="caution">
    <text evidence="2">The sequence shown here is derived from an EMBL/GenBank/DDBJ whole genome shotgun (WGS) entry which is preliminary data.</text>
</comment>
<name>A0A504J644_9FLAO</name>
<gene>
    <name evidence="2" type="ORF">FHK87_13450</name>
</gene>
<feature type="chain" id="PRO_5021295044" evidence="1">
    <location>
        <begin position="24"/>
        <end position="119"/>
    </location>
</feature>
<dbReference type="RefSeq" id="WP_140593790.1">
    <property type="nucleotide sequence ID" value="NZ_VFWZ01000003.1"/>
</dbReference>
<evidence type="ECO:0000313" key="2">
    <source>
        <dbReference type="EMBL" id="TPN86267.1"/>
    </source>
</evidence>
<dbReference type="EMBL" id="VFWZ01000003">
    <property type="protein sequence ID" value="TPN86267.1"/>
    <property type="molecule type" value="Genomic_DNA"/>
</dbReference>
<sequence length="119" mass="13336">MNRLFFKLLILLAILFASNSCNKINTNINSESTTKQTIETLKIKTGKKIRLTQKSDSISNLPICDIIISFENPISNNITEENIPNVGTYLNVESQYKGLWTVTQGLRIIGTPKGKNCVF</sequence>
<accession>A0A504J644</accession>
<protein>
    <submittedName>
        <fullName evidence="2">Uncharacterized protein</fullName>
    </submittedName>
</protein>
<evidence type="ECO:0000313" key="3">
    <source>
        <dbReference type="Proteomes" id="UP000315540"/>
    </source>
</evidence>
<keyword evidence="3" id="KW-1185">Reference proteome</keyword>
<keyword evidence="1" id="KW-0732">Signal</keyword>
<reference evidence="2 3" key="1">
    <citation type="submission" date="2019-06" db="EMBL/GenBank/DDBJ databases">
        <authorList>
            <person name="Meng X."/>
        </authorList>
    </citation>
    <scope>NUCLEOTIDE SEQUENCE [LARGE SCALE GENOMIC DNA]</scope>
    <source>
        <strain evidence="2 3">M625</strain>
    </source>
</reference>